<organism evidence="1 2">
    <name type="scientific">Acinetobacter vivianii</name>
    <dbReference type="NCBI Taxonomy" id="1776742"/>
    <lineage>
        <taxon>Bacteria</taxon>
        <taxon>Pseudomonadati</taxon>
        <taxon>Pseudomonadota</taxon>
        <taxon>Gammaproteobacteria</taxon>
        <taxon>Moraxellales</taxon>
        <taxon>Moraxellaceae</taxon>
        <taxon>Acinetobacter</taxon>
    </lineage>
</organism>
<protein>
    <submittedName>
        <fullName evidence="1">Uncharacterized protein</fullName>
    </submittedName>
</protein>
<dbReference type="PATRIC" id="fig|1217706.3.peg.2177"/>
<gene>
    <name evidence="1" type="ORF">F892_02235</name>
</gene>
<dbReference type="HOGENOM" id="CLU_1700452_0_0_6"/>
<name>N9Q7U0_9GAMM</name>
<dbReference type="AlphaFoldDB" id="N9Q7U0"/>
<dbReference type="Proteomes" id="UP000013173">
    <property type="component" value="Unassembled WGS sequence"/>
</dbReference>
<reference evidence="1 2" key="1">
    <citation type="submission" date="2013-02" db="EMBL/GenBank/DDBJ databases">
        <title>The Genome Sequence of Acinetobacter sp. NIPH 2168.</title>
        <authorList>
            <consortium name="The Broad Institute Genome Sequencing Platform"/>
            <consortium name="The Broad Institute Genome Sequencing Center for Infectious Disease"/>
            <person name="Cerqueira G."/>
            <person name="Feldgarden M."/>
            <person name="Courvalin P."/>
            <person name="Perichon B."/>
            <person name="Grillot-Courvalin C."/>
            <person name="Clermont D."/>
            <person name="Rocha E."/>
            <person name="Yoon E.-J."/>
            <person name="Nemec A."/>
            <person name="Walker B."/>
            <person name="Young S.K."/>
            <person name="Zeng Q."/>
            <person name="Gargeya S."/>
            <person name="Fitzgerald M."/>
            <person name="Haas B."/>
            <person name="Abouelleil A."/>
            <person name="Alvarado L."/>
            <person name="Arachchi H.M."/>
            <person name="Berlin A.M."/>
            <person name="Chapman S.B."/>
            <person name="Dewar J."/>
            <person name="Goldberg J."/>
            <person name="Griggs A."/>
            <person name="Gujja S."/>
            <person name="Hansen M."/>
            <person name="Howarth C."/>
            <person name="Imamovic A."/>
            <person name="Larimer J."/>
            <person name="McCowan C."/>
            <person name="Murphy C."/>
            <person name="Neiman D."/>
            <person name="Pearson M."/>
            <person name="Priest M."/>
            <person name="Roberts A."/>
            <person name="Saif S."/>
            <person name="Shea T."/>
            <person name="Sisk P."/>
            <person name="Sykes S."/>
            <person name="Wortman J."/>
            <person name="Nusbaum C."/>
            <person name="Birren B."/>
        </authorList>
    </citation>
    <scope>NUCLEOTIDE SEQUENCE [LARGE SCALE GENOMIC DNA]</scope>
    <source>
        <strain evidence="1 2">NIPH 2168</strain>
    </source>
</reference>
<proteinExistence type="predicted"/>
<keyword evidence="2" id="KW-1185">Reference proteome</keyword>
<accession>N9Q7U0</accession>
<evidence type="ECO:0000313" key="2">
    <source>
        <dbReference type="Proteomes" id="UP000013173"/>
    </source>
</evidence>
<dbReference type="EMBL" id="APRW01000009">
    <property type="protein sequence ID" value="ENX22992.1"/>
    <property type="molecule type" value="Genomic_DNA"/>
</dbReference>
<dbReference type="PROSITE" id="PS51257">
    <property type="entry name" value="PROKAR_LIPOPROTEIN"/>
    <property type="match status" value="1"/>
</dbReference>
<dbReference type="RefSeq" id="WP_005258225.1">
    <property type="nucleotide sequence ID" value="NZ_BMDR01000016.1"/>
</dbReference>
<evidence type="ECO:0000313" key="1">
    <source>
        <dbReference type="EMBL" id="ENX22992.1"/>
    </source>
</evidence>
<comment type="caution">
    <text evidence="1">The sequence shown here is derived from an EMBL/GenBank/DDBJ whole genome shotgun (WGS) entry which is preliminary data.</text>
</comment>
<sequence length="154" mass="18310">MAMREMTNNFNKSLIFLMVVFLSSCSLLEQKSCIHNFNKRVIELSHDIKVQQAINRIENKTFCGNLTYTEFYNHVDVLLEGLNDNQKQDFYTVLFFAEFHRNENGGEYIEFLTKNSINIYEQYKLKMSDKKLLDKMEYTNEEWLNIKALGEVLH</sequence>
<dbReference type="GeneID" id="303685478"/>